<gene>
    <name evidence="4" type="ORF">N7494_002498</name>
</gene>
<feature type="compositionally biased region" description="Acidic residues" evidence="2">
    <location>
        <begin position="31"/>
        <end position="57"/>
    </location>
</feature>
<dbReference type="Proteomes" id="UP001220324">
    <property type="component" value="Unassembled WGS sequence"/>
</dbReference>
<comment type="caution">
    <text evidence="4">The sequence shown here is derived from an EMBL/GenBank/DDBJ whole genome shotgun (WGS) entry which is preliminary data.</text>
</comment>
<protein>
    <recommendedName>
        <fullName evidence="3">SWIM-type domain-containing protein</fullName>
    </recommendedName>
</protein>
<dbReference type="AlphaFoldDB" id="A0AAD6GKH4"/>
<evidence type="ECO:0000256" key="2">
    <source>
        <dbReference type="SAM" id="MobiDB-lite"/>
    </source>
</evidence>
<dbReference type="GO" id="GO:0008270">
    <property type="term" value="F:zinc ion binding"/>
    <property type="evidence" value="ECO:0007669"/>
    <property type="project" value="UniProtKB-KW"/>
</dbReference>
<keyword evidence="1" id="KW-0863">Zinc-finger</keyword>
<keyword evidence="5" id="KW-1185">Reference proteome</keyword>
<proteinExistence type="predicted"/>
<feature type="domain" description="SWIM-type" evidence="3">
    <location>
        <begin position="112"/>
        <end position="147"/>
    </location>
</feature>
<keyword evidence="1" id="KW-0862">Zinc</keyword>
<name>A0AAD6GKH4_9EURO</name>
<dbReference type="InterPro" id="IPR007527">
    <property type="entry name" value="Znf_SWIM"/>
</dbReference>
<organism evidence="4 5">
    <name type="scientific">Penicillium frequentans</name>
    <dbReference type="NCBI Taxonomy" id="3151616"/>
    <lineage>
        <taxon>Eukaryota</taxon>
        <taxon>Fungi</taxon>
        <taxon>Dikarya</taxon>
        <taxon>Ascomycota</taxon>
        <taxon>Pezizomycotina</taxon>
        <taxon>Eurotiomycetes</taxon>
        <taxon>Eurotiomycetidae</taxon>
        <taxon>Eurotiales</taxon>
        <taxon>Aspergillaceae</taxon>
        <taxon>Penicillium</taxon>
    </lineage>
</organism>
<evidence type="ECO:0000256" key="1">
    <source>
        <dbReference type="PROSITE-ProRule" id="PRU00325"/>
    </source>
</evidence>
<sequence length="455" mass="49795">MSAPTRQFHRLSIGHNMPETRSSTRGRPDPSDESEREDSSVEESEVESEEGESSDDEPAGKTILARSGITYDMKNLDDETGANASVGLRSQFEVVNCRASDSGYDFQLLDRPQVHVGSDSTTCTCSTFQSRPQAACQHIFWVLDQLHAYFHPTPSTARATLSSDGRPQVRPRAEELLASVRLEAVADRLQWQCLRDEGNGHYHGMTRAEKNPGLKYTAESCVVQGDLEATIFRLAVHDDSVFSSICKAMPSGACAAIYFQKLQDQIRRLLSDFDRYCATGERPADTSSPGGGVEVEEVVHQLQLAVSRIRSNIAIRSPHGSDGAADALVLILENIAARNKDCLSGNEWGRESFHGEDEDQRNLHHLLFGSDDVELKADDELFLISALEDLNISSLGSKVDALRNTLSKMEVNRAPKAYLIRLGALVRLVESGGISGSGQKRPAAGNSGGFSKRSR</sequence>
<dbReference type="EMBL" id="JAQIZZ010000002">
    <property type="protein sequence ID" value="KAJ5553120.1"/>
    <property type="molecule type" value="Genomic_DNA"/>
</dbReference>
<feature type="region of interest" description="Disordered" evidence="2">
    <location>
        <begin position="434"/>
        <end position="455"/>
    </location>
</feature>
<accession>A0AAD6GKH4</accession>
<feature type="region of interest" description="Disordered" evidence="2">
    <location>
        <begin position="1"/>
        <end position="61"/>
    </location>
</feature>
<reference evidence="4 5" key="1">
    <citation type="journal article" date="2023" name="IMA Fungus">
        <title>Comparative genomic study of the Penicillium genus elucidates a diverse pangenome and 15 lateral gene transfer events.</title>
        <authorList>
            <person name="Petersen C."/>
            <person name="Sorensen T."/>
            <person name="Nielsen M.R."/>
            <person name="Sondergaard T.E."/>
            <person name="Sorensen J.L."/>
            <person name="Fitzpatrick D.A."/>
            <person name="Frisvad J.C."/>
            <person name="Nielsen K.L."/>
        </authorList>
    </citation>
    <scope>NUCLEOTIDE SEQUENCE [LARGE SCALE GENOMIC DNA]</scope>
    <source>
        <strain evidence="4 5">IBT 35679</strain>
    </source>
</reference>
<evidence type="ECO:0000313" key="5">
    <source>
        <dbReference type="Proteomes" id="UP001220324"/>
    </source>
</evidence>
<evidence type="ECO:0000259" key="3">
    <source>
        <dbReference type="PROSITE" id="PS50966"/>
    </source>
</evidence>
<evidence type="ECO:0000313" key="4">
    <source>
        <dbReference type="EMBL" id="KAJ5553120.1"/>
    </source>
</evidence>
<keyword evidence="1" id="KW-0479">Metal-binding</keyword>
<dbReference type="PROSITE" id="PS50966">
    <property type="entry name" value="ZF_SWIM"/>
    <property type="match status" value="1"/>
</dbReference>